<sequence length="78" mass="8518">MSRRRKYGDSSAPKNTPRTTAASEECSSVVEPGSRRLRSARRSVLRVAGEGPPGPTWQQEQRPAVASGINSNPEEREP</sequence>
<proteinExistence type="predicted"/>
<feature type="compositionally biased region" description="Polar residues" evidence="1">
    <location>
        <begin position="12"/>
        <end position="26"/>
    </location>
</feature>
<evidence type="ECO:0000313" key="3">
    <source>
        <dbReference type="Proteomes" id="UP000694564"/>
    </source>
</evidence>
<evidence type="ECO:0000313" key="2">
    <source>
        <dbReference type="Ensembl" id="ENSSVLP00005004559.1"/>
    </source>
</evidence>
<organism evidence="2 3">
    <name type="scientific">Sciurus vulgaris</name>
    <name type="common">Eurasian red squirrel</name>
    <dbReference type="NCBI Taxonomy" id="55149"/>
    <lineage>
        <taxon>Eukaryota</taxon>
        <taxon>Metazoa</taxon>
        <taxon>Chordata</taxon>
        <taxon>Craniata</taxon>
        <taxon>Vertebrata</taxon>
        <taxon>Euteleostomi</taxon>
        <taxon>Mammalia</taxon>
        <taxon>Eutheria</taxon>
        <taxon>Euarchontoglires</taxon>
        <taxon>Glires</taxon>
        <taxon>Rodentia</taxon>
        <taxon>Sciuromorpha</taxon>
        <taxon>Sciuridae</taxon>
        <taxon>Sciurinae</taxon>
        <taxon>Sciurini</taxon>
        <taxon>Sciurus</taxon>
    </lineage>
</organism>
<name>A0A8D2APP6_SCIVU</name>
<dbReference type="Proteomes" id="UP000694564">
    <property type="component" value="Chromosome 4"/>
</dbReference>
<protein>
    <submittedName>
        <fullName evidence="2">Uncharacterized protein</fullName>
    </submittedName>
</protein>
<feature type="region of interest" description="Disordered" evidence="1">
    <location>
        <begin position="1"/>
        <end position="78"/>
    </location>
</feature>
<dbReference type="GeneTree" id="ENSGT01010000229061"/>
<reference evidence="2" key="2">
    <citation type="submission" date="2025-09" db="UniProtKB">
        <authorList>
            <consortium name="Ensembl"/>
        </authorList>
    </citation>
    <scope>IDENTIFICATION</scope>
</reference>
<reference evidence="2" key="1">
    <citation type="submission" date="2025-08" db="UniProtKB">
        <authorList>
            <consortium name="Ensembl"/>
        </authorList>
    </citation>
    <scope>IDENTIFICATION</scope>
</reference>
<feature type="compositionally biased region" description="Basic residues" evidence="1">
    <location>
        <begin position="35"/>
        <end position="44"/>
    </location>
</feature>
<dbReference type="AlphaFoldDB" id="A0A8D2APP6"/>
<evidence type="ECO:0000256" key="1">
    <source>
        <dbReference type="SAM" id="MobiDB-lite"/>
    </source>
</evidence>
<dbReference type="Ensembl" id="ENSSVLT00005005025.1">
    <property type="protein sequence ID" value="ENSSVLP00005004559.1"/>
    <property type="gene ID" value="ENSSVLG00005003648.1"/>
</dbReference>
<dbReference type="OrthoDB" id="9378993at2759"/>
<accession>A0A8D2APP6</accession>
<keyword evidence="3" id="KW-1185">Reference proteome</keyword>